<evidence type="ECO:0000313" key="3">
    <source>
        <dbReference type="EMBL" id="OTW55038.1"/>
    </source>
</evidence>
<dbReference type="EMBL" id="NFCF01000036">
    <property type="protein sequence ID" value="OTW54542.1"/>
    <property type="molecule type" value="Genomic_DNA"/>
</dbReference>
<accession>A0A242WF42</accession>
<sequence>MDEAVWRTTPHNTVKLKPVIRRRIDPNKIQSVQDILEILKRIPMYVDDEAIKGIEHLIADDND</sequence>
<dbReference type="EMBL" id="NFCF01000030">
    <property type="protein sequence ID" value="OTW55038.1"/>
    <property type="molecule type" value="Genomic_DNA"/>
</dbReference>
<evidence type="ECO:0000313" key="1">
    <source>
        <dbReference type="EMBL" id="OTW44005.1"/>
    </source>
</evidence>
<dbReference type="EMBL" id="NFCF01000117">
    <property type="protein sequence ID" value="OTW44005.1"/>
    <property type="molecule type" value="Genomic_DNA"/>
</dbReference>
<evidence type="ECO:0000313" key="2">
    <source>
        <dbReference type="EMBL" id="OTW54542.1"/>
    </source>
</evidence>
<gene>
    <name evidence="3" type="ORF">BK699_02130</name>
    <name evidence="2" type="ORF">BK699_03045</name>
    <name evidence="1" type="ORF">BK699_33450</name>
</gene>
<protein>
    <submittedName>
        <fullName evidence="2">Uncharacterized protein</fullName>
    </submittedName>
</protein>
<dbReference type="Proteomes" id="UP000195152">
    <property type="component" value="Unassembled WGS sequence"/>
</dbReference>
<evidence type="ECO:0000313" key="4">
    <source>
        <dbReference type="Proteomes" id="UP000195152"/>
    </source>
</evidence>
<reference evidence="2 4" key="1">
    <citation type="submission" date="2016-10" db="EMBL/GenBank/DDBJ databases">
        <title>Comparative genomics of Bacillus thuringiensis reveals a path to pathogens against multiple invertebrate hosts.</title>
        <authorList>
            <person name="Zheng J."/>
            <person name="Gao Q."/>
            <person name="Liu H."/>
            <person name="Peng D."/>
            <person name="Ruan L."/>
            <person name="Sun M."/>
        </authorList>
    </citation>
    <scope>NUCLEOTIDE SEQUENCE [LARGE SCALE GENOMIC DNA]</scope>
    <source>
        <strain evidence="2">BGSC 4AC1</strain>
    </source>
</reference>
<dbReference type="AlphaFoldDB" id="A0A242WF42"/>
<proteinExistence type="predicted"/>
<organism evidence="2 4">
    <name type="scientific">Bacillus thuringiensis serovar mexicanensis</name>
    <dbReference type="NCBI Taxonomy" id="180868"/>
    <lineage>
        <taxon>Bacteria</taxon>
        <taxon>Bacillati</taxon>
        <taxon>Bacillota</taxon>
        <taxon>Bacilli</taxon>
        <taxon>Bacillales</taxon>
        <taxon>Bacillaceae</taxon>
        <taxon>Bacillus</taxon>
        <taxon>Bacillus cereus group</taxon>
    </lineage>
</organism>
<dbReference type="RefSeq" id="WP_000343022.1">
    <property type="nucleotide sequence ID" value="NZ_NFCF01000030.1"/>
</dbReference>
<comment type="caution">
    <text evidence="2">The sequence shown here is derived from an EMBL/GenBank/DDBJ whole genome shotgun (WGS) entry which is preliminary data.</text>
</comment>
<name>A0A242WF42_BACTU</name>